<dbReference type="EMBL" id="BAABFV010000002">
    <property type="protein sequence ID" value="GAA4364962.1"/>
    <property type="molecule type" value="Genomic_DNA"/>
</dbReference>
<reference evidence="3" key="1">
    <citation type="journal article" date="2019" name="Int. J. Syst. Evol. Microbiol.">
        <title>The Global Catalogue of Microorganisms (GCM) 10K type strain sequencing project: providing services to taxonomists for standard genome sequencing and annotation.</title>
        <authorList>
            <consortium name="The Broad Institute Genomics Platform"/>
            <consortium name="The Broad Institute Genome Sequencing Center for Infectious Disease"/>
            <person name="Wu L."/>
            <person name="Ma J."/>
        </authorList>
    </citation>
    <scope>NUCLEOTIDE SEQUENCE [LARGE SCALE GENOMIC DNA]</scope>
    <source>
        <strain evidence="3">JCM 17728</strain>
    </source>
</reference>
<sequence>MTLTMKPTFKPIISALLASLITACAFNSNAPAAHTEVALSKQEANFFKRLESMCGETLVGTTVYPDDPSHDFAGKKLIATISECSDRIIRIPFTVGDDKSRTWIIKATGQGLLFKHDHRYPNGKPHAVTNYGGYAGSYKNAHGTETKQFFIADEHTADMIPEAKSNVWMLELKPETNELIYYLERHQKPRYKAVLTLQN</sequence>
<keyword evidence="3" id="KW-1185">Reference proteome</keyword>
<protein>
    <submittedName>
        <fullName evidence="2">Uncharacterized protein</fullName>
    </submittedName>
</protein>
<dbReference type="PROSITE" id="PS51257">
    <property type="entry name" value="PROKAR_LIPOPROTEIN"/>
    <property type="match status" value="1"/>
</dbReference>
<dbReference type="Proteomes" id="UP001501011">
    <property type="component" value="Unassembled WGS sequence"/>
</dbReference>
<proteinExistence type="predicted"/>
<evidence type="ECO:0000256" key="1">
    <source>
        <dbReference type="SAM" id="SignalP"/>
    </source>
</evidence>
<accession>A0ABP8IPT0</accession>
<gene>
    <name evidence="2" type="ORF">GCM10023151_21710</name>
</gene>
<organism evidence="2 3">
    <name type="scientific">Kangiella marina</name>
    <dbReference type="NCBI Taxonomy" id="1079178"/>
    <lineage>
        <taxon>Bacteria</taxon>
        <taxon>Pseudomonadati</taxon>
        <taxon>Pseudomonadota</taxon>
        <taxon>Gammaproteobacteria</taxon>
        <taxon>Kangiellales</taxon>
        <taxon>Kangiellaceae</taxon>
        <taxon>Kangiella</taxon>
    </lineage>
</organism>
<feature type="signal peptide" evidence="1">
    <location>
        <begin position="1"/>
        <end position="25"/>
    </location>
</feature>
<name>A0ABP8IPT0_9GAMM</name>
<evidence type="ECO:0000313" key="2">
    <source>
        <dbReference type="EMBL" id="GAA4364962.1"/>
    </source>
</evidence>
<dbReference type="RefSeq" id="WP_345293243.1">
    <property type="nucleotide sequence ID" value="NZ_BAABFV010000002.1"/>
</dbReference>
<evidence type="ECO:0000313" key="3">
    <source>
        <dbReference type="Proteomes" id="UP001501011"/>
    </source>
</evidence>
<feature type="chain" id="PRO_5045903228" evidence="1">
    <location>
        <begin position="26"/>
        <end position="199"/>
    </location>
</feature>
<keyword evidence="1" id="KW-0732">Signal</keyword>
<comment type="caution">
    <text evidence="2">The sequence shown here is derived from an EMBL/GenBank/DDBJ whole genome shotgun (WGS) entry which is preliminary data.</text>
</comment>